<dbReference type="SUPFAM" id="SSF100895">
    <property type="entry name" value="Kazal-type serine protease inhibitors"/>
    <property type="match status" value="1"/>
</dbReference>
<dbReference type="OrthoDB" id="129891at2759"/>
<evidence type="ECO:0000259" key="3">
    <source>
        <dbReference type="PROSITE" id="PS51465"/>
    </source>
</evidence>
<protein>
    <submittedName>
        <fullName evidence="4">Unnamed protein product</fullName>
    </submittedName>
</protein>
<accession>A0A9W6U972</accession>
<dbReference type="Gene3D" id="3.30.60.30">
    <property type="match status" value="1"/>
</dbReference>
<comment type="caution">
    <text evidence="4">The sequence shown here is derived from an EMBL/GenBank/DDBJ whole genome shotgun (WGS) entry which is preliminary data.</text>
</comment>
<evidence type="ECO:0000313" key="5">
    <source>
        <dbReference type="Proteomes" id="UP001165083"/>
    </source>
</evidence>
<feature type="signal peptide" evidence="2">
    <location>
        <begin position="1"/>
        <end position="19"/>
    </location>
</feature>
<reference evidence="4" key="1">
    <citation type="submission" date="2023-04" db="EMBL/GenBank/DDBJ databases">
        <title>Phytophthora lilii NBRC 32176.</title>
        <authorList>
            <person name="Ichikawa N."/>
            <person name="Sato H."/>
            <person name="Tonouchi N."/>
        </authorList>
    </citation>
    <scope>NUCLEOTIDE SEQUENCE</scope>
    <source>
        <strain evidence="4">NBRC 32176</strain>
    </source>
</reference>
<feature type="chain" id="PRO_5040994514" evidence="2">
    <location>
        <begin position="20"/>
        <end position="341"/>
    </location>
</feature>
<feature type="compositionally biased region" description="Acidic residues" evidence="1">
    <location>
        <begin position="232"/>
        <end position="242"/>
    </location>
</feature>
<evidence type="ECO:0000313" key="4">
    <source>
        <dbReference type="EMBL" id="GMF28440.1"/>
    </source>
</evidence>
<gene>
    <name evidence="4" type="ORF">Plil01_001197600</name>
</gene>
<feature type="compositionally biased region" description="Acidic residues" evidence="1">
    <location>
        <begin position="278"/>
        <end position="295"/>
    </location>
</feature>
<dbReference type="SMART" id="SM00280">
    <property type="entry name" value="KAZAL"/>
    <property type="match status" value="1"/>
</dbReference>
<dbReference type="InterPro" id="IPR036058">
    <property type="entry name" value="Kazal_dom_sf"/>
</dbReference>
<proteinExistence type="predicted"/>
<feature type="compositionally biased region" description="Low complexity" evidence="1">
    <location>
        <begin position="249"/>
        <end position="271"/>
    </location>
</feature>
<organism evidence="4 5">
    <name type="scientific">Phytophthora lilii</name>
    <dbReference type="NCBI Taxonomy" id="2077276"/>
    <lineage>
        <taxon>Eukaryota</taxon>
        <taxon>Sar</taxon>
        <taxon>Stramenopiles</taxon>
        <taxon>Oomycota</taxon>
        <taxon>Peronosporomycetes</taxon>
        <taxon>Peronosporales</taxon>
        <taxon>Peronosporaceae</taxon>
        <taxon>Phytophthora</taxon>
    </lineage>
</organism>
<name>A0A9W6U972_9STRA</name>
<dbReference type="AlphaFoldDB" id="A0A9W6U972"/>
<evidence type="ECO:0000256" key="1">
    <source>
        <dbReference type="SAM" id="MobiDB-lite"/>
    </source>
</evidence>
<sequence length="341" mass="35740">MKFATGLVLAALAVTAANAGNPNYLRATKTESASDDFDFSDSLDASGSSDCPEDCPDKYKPVKDSDGVEYPNECFMRMAQCTDASGSLGDLADLYGGSVDEDDLTIDLTDLFGSDSTDGSHVKVNIMSLIGSGSDQVDMQDIIDAFEEEDGSDDSESGSDDLSWLFDSDSDSGSDDDVMVKGGKKTPVYDDSDSDEDDVMVKGGKKTPVYDDDSDSGEDDVLVKGGKKTPIVDDDSDSGEDDILVKGGSKTPATKSGKATKASKTDASADTIGSLYEDGSEGIIGDESESDEEDPTLVKGATKGKTVLDEDDSKSASDEDDDQTQNQQTAVATKSSKTLLP</sequence>
<evidence type="ECO:0000256" key="2">
    <source>
        <dbReference type="SAM" id="SignalP"/>
    </source>
</evidence>
<dbReference type="CDD" id="cd00104">
    <property type="entry name" value="KAZAL_FS"/>
    <property type="match status" value="1"/>
</dbReference>
<dbReference type="Proteomes" id="UP001165083">
    <property type="component" value="Unassembled WGS sequence"/>
</dbReference>
<feature type="region of interest" description="Disordered" evidence="1">
    <location>
        <begin position="31"/>
        <end position="63"/>
    </location>
</feature>
<feature type="compositionally biased region" description="Acidic residues" evidence="1">
    <location>
        <begin position="168"/>
        <end position="177"/>
    </location>
</feature>
<feature type="domain" description="Kazal-like" evidence="3">
    <location>
        <begin position="45"/>
        <end position="101"/>
    </location>
</feature>
<dbReference type="Pfam" id="PF07648">
    <property type="entry name" value="Kazal_2"/>
    <property type="match status" value="1"/>
</dbReference>
<keyword evidence="2" id="KW-0732">Signal</keyword>
<keyword evidence="5" id="KW-1185">Reference proteome</keyword>
<feature type="compositionally biased region" description="Polar residues" evidence="1">
    <location>
        <begin position="330"/>
        <end position="341"/>
    </location>
</feature>
<dbReference type="InterPro" id="IPR002350">
    <property type="entry name" value="Kazal_dom"/>
</dbReference>
<dbReference type="PROSITE" id="PS51465">
    <property type="entry name" value="KAZAL_2"/>
    <property type="match status" value="1"/>
</dbReference>
<feature type="compositionally biased region" description="Acidic residues" evidence="1">
    <location>
        <begin position="148"/>
        <end position="159"/>
    </location>
</feature>
<feature type="compositionally biased region" description="Acidic residues" evidence="1">
    <location>
        <begin position="210"/>
        <end position="220"/>
    </location>
</feature>
<dbReference type="EMBL" id="BSXW01000713">
    <property type="protein sequence ID" value="GMF28440.1"/>
    <property type="molecule type" value="Genomic_DNA"/>
</dbReference>
<feature type="region of interest" description="Disordered" evidence="1">
    <location>
        <begin position="148"/>
        <end position="341"/>
    </location>
</feature>